<dbReference type="OrthoDB" id="1301768at2"/>
<dbReference type="Gene3D" id="2.120.10.80">
    <property type="entry name" value="Kelch-type beta propeller"/>
    <property type="match status" value="1"/>
</dbReference>
<name>A0A5D0GBW9_9FLAO</name>
<proteinExistence type="predicted"/>
<evidence type="ECO:0008006" key="3">
    <source>
        <dbReference type="Google" id="ProtNLM"/>
    </source>
</evidence>
<dbReference type="Proteomes" id="UP000324550">
    <property type="component" value="Unassembled WGS sequence"/>
</dbReference>
<dbReference type="InterPro" id="IPR015915">
    <property type="entry name" value="Kelch-typ_b-propeller"/>
</dbReference>
<dbReference type="SUPFAM" id="SSF117281">
    <property type="entry name" value="Kelch motif"/>
    <property type="match status" value="1"/>
</dbReference>
<evidence type="ECO:0000313" key="2">
    <source>
        <dbReference type="Proteomes" id="UP000324550"/>
    </source>
</evidence>
<gene>
    <name evidence="1" type="ORF">FVF61_06400</name>
</gene>
<dbReference type="PROSITE" id="PS51257">
    <property type="entry name" value="PROKAR_LIPOPROTEIN"/>
    <property type="match status" value="1"/>
</dbReference>
<keyword evidence="2" id="KW-1185">Reference proteome</keyword>
<dbReference type="InterPro" id="IPR013783">
    <property type="entry name" value="Ig-like_fold"/>
</dbReference>
<dbReference type="RefSeq" id="WP_148454528.1">
    <property type="nucleotide sequence ID" value="NZ_VSFC01000031.1"/>
</dbReference>
<dbReference type="Gene3D" id="2.60.40.10">
    <property type="entry name" value="Immunoglobulins"/>
    <property type="match status" value="2"/>
</dbReference>
<dbReference type="AlphaFoldDB" id="A0A5D0GBW9"/>
<organism evidence="1 2">
    <name type="scientific">Formosa maritima</name>
    <dbReference type="NCBI Taxonomy" id="2592046"/>
    <lineage>
        <taxon>Bacteria</taxon>
        <taxon>Pseudomonadati</taxon>
        <taxon>Bacteroidota</taxon>
        <taxon>Flavobacteriia</taxon>
        <taxon>Flavobacteriales</taxon>
        <taxon>Flavobacteriaceae</taxon>
        <taxon>Formosa</taxon>
    </lineage>
</organism>
<evidence type="ECO:0000313" key="1">
    <source>
        <dbReference type="EMBL" id="TYA56364.1"/>
    </source>
</evidence>
<comment type="caution">
    <text evidence="1">The sequence shown here is derived from an EMBL/GenBank/DDBJ whole genome shotgun (WGS) entry which is preliminary data.</text>
</comment>
<dbReference type="EMBL" id="VSFC01000031">
    <property type="protein sequence ID" value="TYA56364.1"/>
    <property type="molecule type" value="Genomic_DNA"/>
</dbReference>
<sequence length="583" mass="66977">MRKFKPYFYFILVILLSGCSNDDSNIEDENPDHYLPSNIRVPDRGVFDEDISITGNNLFRDSLRISFDNHIVSAYQASTDTIKVRVPRNLDRFNPTINIRNVNNDSLLSATEFQLRAPTISHPEKELVKFSELIWIYGENFDTSSNFITATLNDIEVPIYQATHDSIQIMIPNNIGNRIIDLKINAQLQETMINNIMQLKFPEITFAPQSTGIGDHLTLKGDNFNPDLALGSITINNEIEAHIEHTYGSDSLVVKVPYGPYENFEIYHISYETTGMQSEYTYPIEIDSDFILYTKNNPDIISSYIYNYNDKSYAFARNDDDYVDGVPHIFLYELDYTSREWTRIGNVSLLAYSFNEAITDTGEFFVFTTQFYNTENTMYKIDLNSLSIETVSPPPNNDTYRVGPIIFSHNNELFFGKGRQGNGVFDSFYTDLYSYNISSDSWTALPTDTSEFYGGTSYNFMGNKYISTYTVGSFATYDLKLFNPSNNSFSSVTPTSTFQTENVFNFLNKLLRVTIIPSIDQSYFYNYNSQTVLTTLWTQQIEGTSKYFSKDDKVFFFSELFNNIYSPSNGLYLINNRISSQLE</sequence>
<accession>A0A5D0GBW9</accession>
<protein>
    <recommendedName>
        <fullName evidence="3">IPT/TIG domain-containing protein</fullName>
    </recommendedName>
</protein>
<reference evidence="1 2" key="1">
    <citation type="submission" date="2019-08" db="EMBL/GenBank/DDBJ databases">
        <title>Formosa sediminis sp. nov., isolated from marine sediment.</title>
        <authorList>
            <person name="Cao W.R."/>
        </authorList>
    </citation>
    <scope>NUCLEOTIDE SEQUENCE [LARGE SCALE GENOMIC DNA]</scope>
    <source>
        <strain evidence="1 2">1494</strain>
    </source>
</reference>